<protein>
    <submittedName>
        <fullName evidence="1">Uncharacterized protein</fullName>
    </submittedName>
</protein>
<dbReference type="EMBL" id="BAABEX010000031">
    <property type="protein sequence ID" value="GAA4430478.1"/>
    <property type="molecule type" value="Genomic_DNA"/>
</dbReference>
<dbReference type="PROSITE" id="PS51257">
    <property type="entry name" value="PROKAR_LIPOPROTEIN"/>
    <property type="match status" value="1"/>
</dbReference>
<organism evidence="1 2">
    <name type="scientific">Acidovorax lacteus</name>
    <dbReference type="NCBI Taxonomy" id="1924988"/>
    <lineage>
        <taxon>Bacteria</taxon>
        <taxon>Pseudomonadati</taxon>
        <taxon>Pseudomonadota</taxon>
        <taxon>Betaproteobacteria</taxon>
        <taxon>Burkholderiales</taxon>
        <taxon>Comamonadaceae</taxon>
        <taxon>Acidovorax</taxon>
    </lineage>
</organism>
<comment type="caution">
    <text evidence="1">The sequence shown here is derived from an EMBL/GenBank/DDBJ whole genome shotgun (WGS) entry which is preliminary data.</text>
</comment>
<sequence length="184" mass="20413">MNGLLRPSRAALTALQRQSIRVSTGILGTAAAGCDAWRTPLNRRPTMPRSRKTWTEKMCAKPPHTVVLDKAFAGVPQGARLLISSPQEIDAFVRTLPPGRSLPIQQLRRELAARHGADAACPVSTSLFLRIVAEHAFERLQAGDDICHIAPVWRVIEPDSPLMRKLSFDVRWITERRQLEGLPA</sequence>
<name>A0ABP8LLB5_9BURK</name>
<evidence type="ECO:0000313" key="2">
    <source>
        <dbReference type="Proteomes" id="UP001501788"/>
    </source>
</evidence>
<dbReference type="Proteomes" id="UP001501788">
    <property type="component" value="Unassembled WGS sequence"/>
</dbReference>
<proteinExistence type="predicted"/>
<gene>
    <name evidence="1" type="ORF">GCM10023090_31930</name>
</gene>
<reference evidence="2" key="1">
    <citation type="journal article" date="2019" name="Int. J. Syst. Evol. Microbiol.">
        <title>The Global Catalogue of Microorganisms (GCM) 10K type strain sequencing project: providing services to taxonomists for standard genome sequencing and annotation.</title>
        <authorList>
            <consortium name="The Broad Institute Genomics Platform"/>
            <consortium name="The Broad Institute Genome Sequencing Center for Infectious Disease"/>
            <person name="Wu L."/>
            <person name="Ma J."/>
        </authorList>
    </citation>
    <scope>NUCLEOTIDE SEQUENCE [LARGE SCALE GENOMIC DNA]</scope>
    <source>
        <strain evidence="2">JCM 31890</strain>
    </source>
</reference>
<accession>A0ABP8LLB5</accession>
<evidence type="ECO:0000313" key="1">
    <source>
        <dbReference type="EMBL" id="GAA4430478.1"/>
    </source>
</evidence>
<keyword evidence="2" id="KW-1185">Reference proteome</keyword>